<protein>
    <submittedName>
        <fullName evidence="1">Uncharacterized protein</fullName>
    </submittedName>
</protein>
<accession>A0A818JYX7</accession>
<dbReference type="Proteomes" id="UP000663872">
    <property type="component" value="Unassembled WGS sequence"/>
</dbReference>
<organism evidence="1 2">
    <name type="scientific">Rotaria socialis</name>
    <dbReference type="NCBI Taxonomy" id="392032"/>
    <lineage>
        <taxon>Eukaryota</taxon>
        <taxon>Metazoa</taxon>
        <taxon>Spiralia</taxon>
        <taxon>Gnathifera</taxon>
        <taxon>Rotifera</taxon>
        <taxon>Eurotatoria</taxon>
        <taxon>Bdelloidea</taxon>
        <taxon>Philodinida</taxon>
        <taxon>Philodinidae</taxon>
        <taxon>Rotaria</taxon>
    </lineage>
</organism>
<evidence type="ECO:0000313" key="2">
    <source>
        <dbReference type="Proteomes" id="UP000663872"/>
    </source>
</evidence>
<reference evidence="1" key="1">
    <citation type="submission" date="2021-02" db="EMBL/GenBank/DDBJ databases">
        <authorList>
            <person name="Nowell W R."/>
        </authorList>
    </citation>
    <scope>NUCLEOTIDE SEQUENCE</scope>
</reference>
<comment type="caution">
    <text evidence="1">The sequence shown here is derived from an EMBL/GenBank/DDBJ whole genome shotgun (WGS) entry which is preliminary data.</text>
</comment>
<dbReference type="EMBL" id="CAJNYT010003353">
    <property type="protein sequence ID" value="CAF3552966.1"/>
    <property type="molecule type" value="Genomic_DNA"/>
</dbReference>
<dbReference type="GO" id="GO:0003676">
    <property type="term" value="F:nucleic acid binding"/>
    <property type="evidence" value="ECO:0007669"/>
    <property type="project" value="InterPro"/>
</dbReference>
<dbReference type="AlphaFoldDB" id="A0A818JYX7"/>
<dbReference type="Gene3D" id="3.30.420.10">
    <property type="entry name" value="Ribonuclease H-like superfamily/Ribonuclease H"/>
    <property type="match status" value="1"/>
</dbReference>
<evidence type="ECO:0000313" key="1">
    <source>
        <dbReference type="EMBL" id="CAF3552966.1"/>
    </source>
</evidence>
<proteinExistence type="predicted"/>
<dbReference type="InterPro" id="IPR036397">
    <property type="entry name" value="RNaseH_sf"/>
</dbReference>
<gene>
    <name evidence="1" type="ORF">GRG538_LOCUS20332</name>
</gene>
<sequence length="156" mass="17227">MKSNDIQKVVKIKYENSDGPTKIYRDLAGAVSLPTIKLWIKMINPTGSITLSSPPGCPLTVRTKAAIMKVFDLDGIYNSQNDRVWATSREEADGKGGFREKTKYPKKVMVWLGTCADGLRTPVKLENGTMDAEVYINEVLPIALECGDNDKMLGDD</sequence>
<name>A0A818JYX7_9BILA</name>